<dbReference type="RefSeq" id="XP_008720471.1">
    <property type="nucleotide sequence ID" value="XM_008722249.1"/>
</dbReference>
<dbReference type="GeneID" id="19975265"/>
<dbReference type="CDD" id="cd12148">
    <property type="entry name" value="fungal_TF_MHR"/>
    <property type="match status" value="1"/>
</dbReference>
<evidence type="ECO:0000313" key="1">
    <source>
        <dbReference type="EMBL" id="ETN36939.1"/>
    </source>
</evidence>
<evidence type="ECO:0000313" key="2">
    <source>
        <dbReference type="Proteomes" id="UP000030752"/>
    </source>
</evidence>
<evidence type="ECO:0008006" key="3">
    <source>
        <dbReference type="Google" id="ProtNLM"/>
    </source>
</evidence>
<gene>
    <name evidence="1" type="ORF">HMPREF1541_07926</name>
</gene>
<dbReference type="VEuPathDB" id="FungiDB:HMPREF1541_07926"/>
<dbReference type="AlphaFoldDB" id="W2RMJ4"/>
<dbReference type="EMBL" id="KB822724">
    <property type="protein sequence ID" value="ETN36939.1"/>
    <property type="molecule type" value="Genomic_DNA"/>
</dbReference>
<name>W2RMJ4_CYPE1</name>
<dbReference type="Proteomes" id="UP000030752">
    <property type="component" value="Unassembled WGS sequence"/>
</dbReference>
<keyword evidence="2" id="KW-1185">Reference proteome</keyword>
<dbReference type="eggNOG" id="ENOG502S8A9">
    <property type="taxonomic scope" value="Eukaryota"/>
</dbReference>
<sequence length="393" mass="43859">MALGENALSLGQRYHHAAAQLSRSFKPGSAGLEQVQQLFLAAYWFKSEAMFAEAWHSLGAAIHEAQELGSPVMPTRELEYSTQFPGLPSPFSHVALVARLSRNICTKIDLVDEFPTVEQVLAVQAEVDEWVASFPLAYHFTEPDRRWDLDHPYVVSQRLQLHTTALMSKLGPLKPFITRKSTGPTPEINQNFRNLGIDCCLKLIEASRMLFDSVFPICPRFHLLVCCIFDSAALLCSALLHDSPTSLAQRGDIFEALKVSFSMLEKLKPLTKIGSVCYTVIASLIATIRLSAAGHEPLTTTSLAKELAQQQQLTSHNLSDVNNDTIDGDPLAHEPHSTDLLTYQSLTESEKWQFWQDPNSQPPSLSDVIQMDLGELDQIWDWDERNLGFGNII</sequence>
<dbReference type="HOGENOM" id="CLU_823806_0_0_1"/>
<dbReference type="STRING" id="1220924.W2RMJ4"/>
<accession>W2RMJ4</accession>
<dbReference type="OrthoDB" id="4161633at2759"/>
<protein>
    <recommendedName>
        <fullName evidence="3">Transcription factor domain-containing protein</fullName>
    </recommendedName>
</protein>
<organism evidence="1 2">
    <name type="scientific">Cyphellophora europaea (strain CBS 101466)</name>
    <name type="common">Phialophora europaea</name>
    <dbReference type="NCBI Taxonomy" id="1220924"/>
    <lineage>
        <taxon>Eukaryota</taxon>
        <taxon>Fungi</taxon>
        <taxon>Dikarya</taxon>
        <taxon>Ascomycota</taxon>
        <taxon>Pezizomycotina</taxon>
        <taxon>Eurotiomycetes</taxon>
        <taxon>Chaetothyriomycetidae</taxon>
        <taxon>Chaetothyriales</taxon>
        <taxon>Cyphellophoraceae</taxon>
        <taxon>Cyphellophora</taxon>
    </lineage>
</organism>
<reference evidence="1 2" key="1">
    <citation type="submission" date="2013-03" db="EMBL/GenBank/DDBJ databases">
        <title>The Genome Sequence of Phialophora europaea CBS 101466.</title>
        <authorList>
            <consortium name="The Broad Institute Genomics Platform"/>
            <person name="Cuomo C."/>
            <person name="de Hoog S."/>
            <person name="Gorbushina A."/>
            <person name="Walker B."/>
            <person name="Young S.K."/>
            <person name="Zeng Q."/>
            <person name="Gargeya S."/>
            <person name="Fitzgerald M."/>
            <person name="Haas B."/>
            <person name="Abouelleil A."/>
            <person name="Allen A.W."/>
            <person name="Alvarado L."/>
            <person name="Arachchi H.M."/>
            <person name="Berlin A.M."/>
            <person name="Chapman S.B."/>
            <person name="Gainer-Dewar J."/>
            <person name="Goldberg J."/>
            <person name="Griggs A."/>
            <person name="Gujja S."/>
            <person name="Hansen M."/>
            <person name="Howarth C."/>
            <person name="Imamovic A."/>
            <person name="Ireland A."/>
            <person name="Larimer J."/>
            <person name="McCowan C."/>
            <person name="Murphy C."/>
            <person name="Pearson M."/>
            <person name="Poon T.W."/>
            <person name="Priest M."/>
            <person name="Roberts A."/>
            <person name="Saif S."/>
            <person name="Shea T."/>
            <person name="Sisk P."/>
            <person name="Sykes S."/>
            <person name="Wortman J."/>
            <person name="Nusbaum C."/>
            <person name="Birren B."/>
        </authorList>
    </citation>
    <scope>NUCLEOTIDE SEQUENCE [LARGE SCALE GENOMIC DNA]</scope>
    <source>
        <strain evidence="1 2">CBS 101466</strain>
    </source>
</reference>
<dbReference type="InParanoid" id="W2RMJ4"/>
<proteinExistence type="predicted"/>